<evidence type="ECO:0000313" key="3">
    <source>
        <dbReference type="Proteomes" id="UP001279410"/>
    </source>
</evidence>
<gene>
    <name evidence="2" type="ORF">AKAME5_001483400</name>
</gene>
<comment type="caution">
    <text evidence="2">The sequence shown here is derived from an EMBL/GenBank/DDBJ whole genome shotgun (WGS) entry which is preliminary data.</text>
</comment>
<evidence type="ECO:0000256" key="1">
    <source>
        <dbReference type="SAM" id="MobiDB-lite"/>
    </source>
</evidence>
<name>A0AAD3N067_LATJO</name>
<dbReference type="AlphaFoldDB" id="A0AAD3N067"/>
<dbReference type="EMBL" id="BRZM01000059">
    <property type="protein sequence ID" value="GLD63191.1"/>
    <property type="molecule type" value="Genomic_DNA"/>
</dbReference>
<dbReference type="GO" id="GO:0016787">
    <property type="term" value="F:hydrolase activity"/>
    <property type="evidence" value="ECO:0007669"/>
    <property type="project" value="UniProtKB-KW"/>
</dbReference>
<protein>
    <submittedName>
        <fullName evidence="2">Ubiquitin carboxyl-terminal hydrolase 37-like isoform X1</fullName>
    </submittedName>
</protein>
<evidence type="ECO:0000313" key="2">
    <source>
        <dbReference type="EMBL" id="GLD63191.1"/>
    </source>
</evidence>
<sequence>MSRSQPPRGKSISEKCHHQYPKMRWWLSKRPDGERGGTSEGLGFSGPVLKASEVAVTTEKKLRVNILCLGFPTQHRYKSINWAQQRALLTLEDLFCNSHQSPGSRTFKNTKHHLGDAQRNSAFLAAFKRAVSGSEFGTISRKTPMSSGQLSLIDKDIGAHCAGHHICDEWTPTWGPVDLTDRWFTYNDTVVIKQAGVNVQPAKRSSYIFVLSETARGPGQQTADEEPANCSDKTTGLG</sequence>
<proteinExistence type="predicted"/>
<dbReference type="Proteomes" id="UP001279410">
    <property type="component" value="Unassembled WGS sequence"/>
</dbReference>
<organism evidence="2 3">
    <name type="scientific">Lates japonicus</name>
    <name type="common">Japanese lates</name>
    <dbReference type="NCBI Taxonomy" id="270547"/>
    <lineage>
        <taxon>Eukaryota</taxon>
        <taxon>Metazoa</taxon>
        <taxon>Chordata</taxon>
        <taxon>Craniata</taxon>
        <taxon>Vertebrata</taxon>
        <taxon>Euteleostomi</taxon>
        <taxon>Actinopterygii</taxon>
        <taxon>Neopterygii</taxon>
        <taxon>Teleostei</taxon>
        <taxon>Neoteleostei</taxon>
        <taxon>Acanthomorphata</taxon>
        <taxon>Carangaria</taxon>
        <taxon>Carangaria incertae sedis</taxon>
        <taxon>Centropomidae</taxon>
        <taxon>Lates</taxon>
    </lineage>
</organism>
<keyword evidence="2" id="KW-0378">Hydrolase</keyword>
<feature type="region of interest" description="Disordered" evidence="1">
    <location>
        <begin position="216"/>
        <end position="238"/>
    </location>
</feature>
<reference evidence="2" key="1">
    <citation type="submission" date="2022-08" db="EMBL/GenBank/DDBJ databases">
        <title>Genome sequencing of akame (Lates japonicus).</title>
        <authorList>
            <person name="Hashiguchi Y."/>
            <person name="Takahashi H."/>
        </authorList>
    </citation>
    <scope>NUCLEOTIDE SEQUENCE</scope>
    <source>
        <strain evidence="2">Kochi</strain>
    </source>
</reference>
<keyword evidence="3" id="KW-1185">Reference proteome</keyword>
<accession>A0AAD3N067</accession>